<keyword evidence="4" id="KW-0479">Metal-binding</keyword>
<dbReference type="OrthoDB" id="10009520at2759"/>
<evidence type="ECO:0000259" key="11">
    <source>
        <dbReference type="PROSITE" id="PS50089"/>
    </source>
</evidence>
<dbReference type="SUPFAM" id="SSF57850">
    <property type="entry name" value="RING/U-box"/>
    <property type="match status" value="3"/>
</dbReference>
<gene>
    <name evidence="13" type="ORF">H310_08267</name>
</gene>
<evidence type="ECO:0000256" key="2">
    <source>
        <dbReference type="ARBA" id="ARBA00012251"/>
    </source>
</evidence>
<dbReference type="InterPro" id="IPR002867">
    <property type="entry name" value="IBR_dom"/>
</dbReference>
<dbReference type="eggNOG" id="KOG1815">
    <property type="taxonomic scope" value="Eukaryota"/>
</dbReference>
<keyword evidence="7" id="KW-0833">Ubl conjugation pathway</keyword>
<dbReference type="GO" id="GO:0008270">
    <property type="term" value="F:zinc ion binding"/>
    <property type="evidence" value="ECO:0007669"/>
    <property type="project" value="UniProtKB-KW"/>
</dbReference>
<evidence type="ECO:0000256" key="3">
    <source>
        <dbReference type="ARBA" id="ARBA00022679"/>
    </source>
</evidence>
<dbReference type="PROSITE" id="PS51873">
    <property type="entry name" value="TRIAD"/>
    <property type="match status" value="1"/>
</dbReference>
<dbReference type="GeneID" id="20085317"/>
<evidence type="ECO:0000256" key="9">
    <source>
        <dbReference type="PROSITE-ProRule" id="PRU00175"/>
    </source>
</evidence>
<organism evidence="13">
    <name type="scientific">Aphanomyces invadans</name>
    <dbReference type="NCBI Taxonomy" id="157072"/>
    <lineage>
        <taxon>Eukaryota</taxon>
        <taxon>Sar</taxon>
        <taxon>Stramenopiles</taxon>
        <taxon>Oomycota</taxon>
        <taxon>Saprolegniomycetes</taxon>
        <taxon>Saprolegniales</taxon>
        <taxon>Verrucalvaceae</taxon>
        <taxon>Aphanomyces</taxon>
    </lineage>
</organism>
<protein>
    <recommendedName>
        <fullName evidence="2">RBR-type E3 ubiquitin transferase</fullName>
        <ecNumber evidence="2">2.3.2.31</ecNumber>
    </recommendedName>
</protein>
<dbReference type="Gene3D" id="1.20.120.1750">
    <property type="match status" value="1"/>
</dbReference>
<dbReference type="STRING" id="157072.A0A024U130"/>
<keyword evidence="10" id="KW-1133">Transmembrane helix</keyword>
<keyword evidence="5" id="KW-0677">Repeat</keyword>
<proteinExistence type="predicted"/>
<evidence type="ECO:0000313" key="13">
    <source>
        <dbReference type="EMBL" id="ETV99616.1"/>
    </source>
</evidence>
<keyword evidence="6 9" id="KW-0863">Zinc-finger</keyword>
<keyword evidence="10" id="KW-0812">Transmembrane</keyword>
<comment type="catalytic activity">
    <reaction evidence="1">
        <text>[E2 ubiquitin-conjugating enzyme]-S-ubiquitinyl-L-cysteine + [acceptor protein]-L-lysine = [E2 ubiquitin-conjugating enzyme]-L-cysteine + [acceptor protein]-N(6)-ubiquitinyl-L-lysine.</text>
        <dbReference type="EC" id="2.3.2.31"/>
    </reaction>
</comment>
<dbReference type="SMART" id="SM00647">
    <property type="entry name" value="IBR"/>
    <property type="match status" value="3"/>
</dbReference>
<dbReference type="EC" id="2.3.2.31" evidence="2"/>
<feature type="domain" description="RING-type" evidence="12">
    <location>
        <begin position="237"/>
        <end position="424"/>
    </location>
</feature>
<dbReference type="InterPro" id="IPR044066">
    <property type="entry name" value="TRIAD_supradom"/>
</dbReference>
<name>A0A024U130_9STRA</name>
<feature type="domain" description="RING-type" evidence="11">
    <location>
        <begin position="88"/>
        <end position="137"/>
    </location>
</feature>
<evidence type="ECO:0000256" key="6">
    <source>
        <dbReference type="ARBA" id="ARBA00022771"/>
    </source>
</evidence>
<dbReference type="Gene3D" id="3.30.40.10">
    <property type="entry name" value="Zinc/RING finger domain, C3HC4 (zinc finger)"/>
    <property type="match status" value="2"/>
</dbReference>
<dbReference type="InterPro" id="IPR013083">
    <property type="entry name" value="Znf_RING/FYVE/PHD"/>
</dbReference>
<accession>A0A024U130</accession>
<feature type="transmembrane region" description="Helical" evidence="10">
    <location>
        <begin position="30"/>
        <end position="52"/>
    </location>
</feature>
<keyword evidence="3" id="KW-0808">Transferase</keyword>
<dbReference type="AlphaFoldDB" id="A0A024U130"/>
<dbReference type="GO" id="GO:0016567">
    <property type="term" value="P:protein ubiquitination"/>
    <property type="evidence" value="ECO:0007669"/>
    <property type="project" value="InterPro"/>
</dbReference>
<dbReference type="RefSeq" id="XP_008872172.1">
    <property type="nucleotide sequence ID" value="XM_008873950.1"/>
</dbReference>
<reference evidence="13" key="1">
    <citation type="submission" date="2013-12" db="EMBL/GenBank/DDBJ databases">
        <title>The Genome Sequence of Aphanomyces invadans NJM9701.</title>
        <authorList>
            <consortium name="The Broad Institute Genomics Platform"/>
            <person name="Russ C."/>
            <person name="Tyler B."/>
            <person name="van West P."/>
            <person name="Dieguez-Uribeondo J."/>
            <person name="Young S.K."/>
            <person name="Zeng Q."/>
            <person name="Gargeya S."/>
            <person name="Fitzgerald M."/>
            <person name="Abouelleil A."/>
            <person name="Alvarado L."/>
            <person name="Chapman S.B."/>
            <person name="Gainer-Dewar J."/>
            <person name="Goldberg J."/>
            <person name="Griggs A."/>
            <person name="Gujja S."/>
            <person name="Hansen M."/>
            <person name="Howarth C."/>
            <person name="Imamovic A."/>
            <person name="Ireland A."/>
            <person name="Larimer J."/>
            <person name="McCowan C."/>
            <person name="Murphy C."/>
            <person name="Pearson M."/>
            <person name="Poon T.W."/>
            <person name="Priest M."/>
            <person name="Roberts A."/>
            <person name="Saif S."/>
            <person name="Shea T."/>
            <person name="Sykes S."/>
            <person name="Wortman J."/>
            <person name="Nusbaum C."/>
            <person name="Birren B."/>
        </authorList>
    </citation>
    <scope>NUCLEOTIDE SEQUENCE [LARGE SCALE GENOMIC DNA]</scope>
    <source>
        <strain evidence="13">NJM9701</strain>
    </source>
</reference>
<dbReference type="CDD" id="cd20336">
    <property type="entry name" value="Rcat_RBR"/>
    <property type="match status" value="1"/>
</dbReference>
<evidence type="ECO:0000256" key="8">
    <source>
        <dbReference type="ARBA" id="ARBA00022833"/>
    </source>
</evidence>
<dbReference type="PROSITE" id="PS50089">
    <property type="entry name" value="ZF_RING_2"/>
    <property type="match status" value="1"/>
</dbReference>
<evidence type="ECO:0000256" key="5">
    <source>
        <dbReference type="ARBA" id="ARBA00022737"/>
    </source>
</evidence>
<dbReference type="EMBL" id="KI913967">
    <property type="protein sequence ID" value="ETV99616.1"/>
    <property type="molecule type" value="Genomic_DNA"/>
</dbReference>
<sequence length="424" mass="47261">MATGDALRLGVIAAVVLLVVYILQPSPWTVLAVVCSATIAGVLLGGLVLWIICGLLNFLHEIASAFCLPLRAARDALRAAREAPPVQCIVCLKQVESAAGNATCDHCSMTCCGPCIETYLRTKITHDRQAHLPCPSCPVALSDGTLQRFLSPYLTGKLRELEKTQGKCPKCRGCKCTPNVYSRRRLTCTQCTFSWCIKCSQSFHYFATNGCKASSFRMPRQPKEAQQQLPTCDAPPPPVECVVCLDVVEAAGCATCDRCPMQCCGPCLETYLSMKISQDRTAHLPCPSCGAALRAEILERFLSPSMAASVRELEQNSFKCPKCKEQEFTSTWYSQRRLTCIQCTSSWCIDCSQTYHYFATTRCSDSTFRKWRAKNSVKSCPRCKRFIEKNGGCNHMTCTQCRFEFCWSCMDKWRARHTCKSWFA</sequence>
<dbReference type="InterPro" id="IPR001841">
    <property type="entry name" value="Znf_RING"/>
</dbReference>
<keyword evidence="10" id="KW-0472">Membrane</keyword>
<evidence type="ECO:0000256" key="10">
    <source>
        <dbReference type="SAM" id="Phobius"/>
    </source>
</evidence>
<dbReference type="VEuPathDB" id="FungiDB:H310_08267"/>
<feature type="transmembrane region" description="Helical" evidence="10">
    <location>
        <begin position="6"/>
        <end position="23"/>
    </location>
</feature>
<dbReference type="InterPro" id="IPR031127">
    <property type="entry name" value="E3_UB_ligase_RBR"/>
</dbReference>
<dbReference type="Pfam" id="PF22191">
    <property type="entry name" value="IBR_1"/>
    <property type="match status" value="1"/>
</dbReference>
<evidence type="ECO:0000256" key="7">
    <source>
        <dbReference type="ARBA" id="ARBA00022786"/>
    </source>
</evidence>
<dbReference type="PANTHER" id="PTHR11685">
    <property type="entry name" value="RBR FAMILY RING FINGER AND IBR DOMAIN-CONTAINING"/>
    <property type="match status" value="1"/>
</dbReference>
<evidence type="ECO:0000256" key="1">
    <source>
        <dbReference type="ARBA" id="ARBA00001798"/>
    </source>
</evidence>
<dbReference type="GO" id="GO:0061630">
    <property type="term" value="F:ubiquitin protein ligase activity"/>
    <property type="evidence" value="ECO:0007669"/>
    <property type="project" value="UniProtKB-EC"/>
</dbReference>
<evidence type="ECO:0000259" key="12">
    <source>
        <dbReference type="PROSITE" id="PS51873"/>
    </source>
</evidence>
<keyword evidence="8" id="KW-0862">Zinc</keyword>
<evidence type="ECO:0000256" key="4">
    <source>
        <dbReference type="ARBA" id="ARBA00022723"/>
    </source>
</evidence>